<name>A0A1A5YD22_9BACL</name>
<proteinExistence type="predicted"/>
<dbReference type="InterPro" id="IPR049349">
    <property type="entry name" value="DUF2264_N"/>
</dbReference>
<organism evidence="3 4">
    <name type="scientific">Paenibacillus oryzae</name>
    <dbReference type="NCBI Taxonomy" id="1844972"/>
    <lineage>
        <taxon>Bacteria</taxon>
        <taxon>Bacillati</taxon>
        <taxon>Bacillota</taxon>
        <taxon>Bacilli</taxon>
        <taxon>Bacillales</taxon>
        <taxon>Paenibacillaceae</taxon>
        <taxon>Paenibacillus</taxon>
    </lineage>
</organism>
<dbReference type="OrthoDB" id="9813465at2"/>
<keyword evidence="4" id="KW-1185">Reference proteome</keyword>
<evidence type="ECO:0000313" key="3">
    <source>
        <dbReference type="EMBL" id="OBR63477.1"/>
    </source>
</evidence>
<dbReference type="STRING" id="1844972.A7K91_17120"/>
<feature type="domain" description="DUF2264" evidence="2">
    <location>
        <begin position="370"/>
        <end position="581"/>
    </location>
</feature>
<feature type="domain" description="DUF2264" evidence="1">
    <location>
        <begin position="17"/>
        <end position="358"/>
    </location>
</feature>
<evidence type="ECO:0000259" key="1">
    <source>
        <dbReference type="Pfam" id="PF10022"/>
    </source>
</evidence>
<evidence type="ECO:0000259" key="2">
    <source>
        <dbReference type="Pfam" id="PF20938"/>
    </source>
</evidence>
<dbReference type="Proteomes" id="UP000092024">
    <property type="component" value="Unassembled WGS sequence"/>
</dbReference>
<protein>
    <recommendedName>
        <fullName evidence="5">DUF2264 domain-containing protein</fullName>
    </recommendedName>
</protein>
<dbReference type="Pfam" id="PF10022">
    <property type="entry name" value="DUF2264"/>
    <property type="match status" value="1"/>
</dbReference>
<dbReference type="RefSeq" id="WP_068686316.1">
    <property type="nucleotide sequence ID" value="NZ_LYPA01000072.1"/>
</dbReference>
<dbReference type="PANTHER" id="PTHR35339:SF4">
    <property type="entry name" value="LINALOOL DEHYDRATASE_ISOMERASE DOMAIN-CONTAINING PROTEIN"/>
    <property type="match status" value="1"/>
</dbReference>
<dbReference type="PANTHER" id="PTHR35339">
    <property type="entry name" value="LINALOOL DEHYDRATASE_ISOMERASE DOMAIN-CONTAINING PROTEIN"/>
    <property type="match status" value="1"/>
</dbReference>
<evidence type="ECO:0008006" key="5">
    <source>
        <dbReference type="Google" id="ProtNLM"/>
    </source>
</evidence>
<sequence>METAFKRQPISYNPLETKQDLQLALEQLCQPLAEFYSEGKARLQLGVTGTGYSEAKAGVEGFSRVLWGLIPLAAGGGDSPHWDIVREGVINGTNPDHPEYWGEVGNYDQLLVEMAAFGLGLALVPEKLWEPLNEAERERLYNWLNQISSRELYDCNWLFFHVLVCLGFRRIGKPYDKERMEKQLTRIEEFYLGEGWYADGVGAHCDYYGPFAIHYYSLLYAKLMEDEDPRRAALFKERASLFAKSFIYWFAEDGDALPYGRSLAYRFSQAAFWGALAYSGVETFSPGVLKGIMLRHLRWWFKQPIFLSDGTLSIGYAYPNLIMSENYNSPGSPYWALKAFLPLAFGEDHPFWSAEELPLPPLERHFVQAEPRIVITRQPERSHLLAFNAGCTATNFHTHTSAKYEKFVYSNRFGFSVPRAEWGLGQSAPDSMLALSEGDNLYRVKRTIEEYSINGTIIFMKWKLWQDVEVSTWLLAGAPWHVRVHRIESARRLDAADGGFALGIGDASLQEKRGDKEVFAGSEHGVVGAKALLGWGAGEINYVSANTNVLHPRTVIPFLTASLEPGVSWLVSAFYGQPSIATKQIALEQGAGAFGGNISELWDKAPDATVDSGTITILVPGESENQGFEIKM</sequence>
<dbReference type="AlphaFoldDB" id="A0A1A5YD22"/>
<gene>
    <name evidence="3" type="ORF">A7K91_17120</name>
</gene>
<dbReference type="InterPro" id="IPR049237">
    <property type="entry name" value="DUF2264_C"/>
</dbReference>
<dbReference type="EMBL" id="LYPA01000072">
    <property type="protein sequence ID" value="OBR63477.1"/>
    <property type="molecule type" value="Genomic_DNA"/>
</dbReference>
<dbReference type="PIRSF" id="PIRSF014753">
    <property type="entry name" value="UCP014753"/>
    <property type="match status" value="1"/>
</dbReference>
<comment type="caution">
    <text evidence="3">The sequence shown here is derived from an EMBL/GenBank/DDBJ whole genome shotgun (WGS) entry which is preliminary data.</text>
</comment>
<reference evidence="3 4" key="1">
    <citation type="submission" date="2016-05" db="EMBL/GenBank/DDBJ databases">
        <title>Paenibacillus oryzae. sp. nov., isolated from the rice root.</title>
        <authorList>
            <person name="Zhang J."/>
            <person name="Zhang X."/>
        </authorList>
    </citation>
    <scope>NUCLEOTIDE SEQUENCE [LARGE SCALE GENOMIC DNA]</scope>
    <source>
        <strain evidence="3 4">1DrF-4</strain>
    </source>
</reference>
<evidence type="ECO:0000313" key="4">
    <source>
        <dbReference type="Proteomes" id="UP000092024"/>
    </source>
</evidence>
<accession>A0A1A5YD22</accession>
<dbReference type="InterPro" id="IPR016624">
    <property type="entry name" value="UCP014753"/>
</dbReference>
<dbReference type="Pfam" id="PF20938">
    <property type="entry name" value="DUF2264_C"/>
    <property type="match status" value="1"/>
</dbReference>